<reference evidence="1" key="1">
    <citation type="submission" date="2018-05" db="EMBL/GenBank/DDBJ databases">
        <authorList>
            <person name="Lanie J.A."/>
            <person name="Ng W.-L."/>
            <person name="Kazmierczak K.M."/>
            <person name="Andrzejewski T.M."/>
            <person name="Davidsen T.M."/>
            <person name="Wayne K.J."/>
            <person name="Tettelin H."/>
            <person name="Glass J.I."/>
            <person name="Rusch D."/>
            <person name="Podicherti R."/>
            <person name="Tsui H.-C.T."/>
            <person name="Winkler M.E."/>
        </authorList>
    </citation>
    <scope>NUCLEOTIDE SEQUENCE</scope>
</reference>
<protein>
    <submittedName>
        <fullName evidence="1">Uncharacterized protein</fullName>
    </submittedName>
</protein>
<name>A0A381ZCI8_9ZZZZ</name>
<proteinExistence type="predicted"/>
<evidence type="ECO:0000313" key="1">
    <source>
        <dbReference type="EMBL" id="SVA86463.1"/>
    </source>
</evidence>
<dbReference type="AlphaFoldDB" id="A0A381ZCI8"/>
<accession>A0A381ZCI8</accession>
<dbReference type="EMBL" id="UINC01020636">
    <property type="protein sequence ID" value="SVA86463.1"/>
    <property type="molecule type" value="Genomic_DNA"/>
</dbReference>
<organism evidence="1">
    <name type="scientific">marine metagenome</name>
    <dbReference type="NCBI Taxonomy" id="408172"/>
    <lineage>
        <taxon>unclassified sequences</taxon>
        <taxon>metagenomes</taxon>
        <taxon>ecological metagenomes</taxon>
    </lineage>
</organism>
<gene>
    <name evidence="1" type="ORF">METZ01_LOCUS139317</name>
</gene>
<sequence>MFIWLTTDEETRFELWQSLSKRLYNPKRWANLISKDLLDSTPQDRWDFTTREKSKYWIHSVNTASIAVASSR</sequence>